<reference evidence="1" key="1">
    <citation type="submission" date="2021-09" db="EMBL/GenBank/DDBJ databases">
        <authorList>
            <consortium name="AG Swart"/>
            <person name="Singh M."/>
            <person name="Singh A."/>
            <person name="Seah K."/>
            <person name="Emmerich C."/>
        </authorList>
    </citation>
    <scope>NUCLEOTIDE SEQUENCE</scope>
    <source>
        <strain evidence="1">ATCC30299</strain>
    </source>
</reference>
<name>A0AAU9JDC9_9CILI</name>
<dbReference type="EMBL" id="CAJZBQ010000037">
    <property type="protein sequence ID" value="CAG9324907.1"/>
    <property type="molecule type" value="Genomic_DNA"/>
</dbReference>
<protein>
    <submittedName>
        <fullName evidence="1">Uncharacterized protein</fullName>
    </submittedName>
</protein>
<dbReference type="AlphaFoldDB" id="A0AAU9JDC9"/>
<gene>
    <name evidence="1" type="ORF">BSTOLATCC_MIC37655</name>
</gene>
<sequence length="66" mass="7384">MLLLQLEPAFVHKLILGLMDRLAKLVNQAVIMEALDALLVQHQGLLELDQWSKPRKVQAAVLTANI</sequence>
<accession>A0AAU9JDC9</accession>
<evidence type="ECO:0000313" key="2">
    <source>
        <dbReference type="Proteomes" id="UP001162131"/>
    </source>
</evidence>
<keyword evidence="2" id="KW-1185">Reference proteome</keyword>
<comment type="caution">
    <text evidence="1">The sequence shown here is derived from an EMBL/GenBank/DDBJ whole genome shotgun (WGS) entry which is preliminary data.</text>
</comment>
<dbReference type="Proteomes" id="UP001162131">
    <property type="component" value="Unassembled WGS sequence"/>
</dbReference>
<organism evidence="1 2">
    <name type="scientific">Blepharisma stoltei</name>
    <dbReference type="NCBI Taxonomy" id="1481888"/>
    <lineage>
        <taxon>Eukaryota</taxon>
        <taxon>Sar</taxon>
        <taxon>Alveolata</taxon>
        <taxon>Ciliophora</taxon>
        <taxon>Postciliodesmatophora</taxon>
        <taxon>Heterotrichea</taxon>
        <taxon>Heterotrichida</taxon>
        <taxon>Blepharismidae</taxon>
        <taxon>Blepharisma</taxon>
    </lineage>
</organism>
<evidence type="ECO:0000313" key="1">
    <source>
        <dbReference type="EMBL" id="CAG9324907.1"/>
    </source>
</evidence>
<proteinExistence type="predicted"/>